<evidence type="ECO:0000313" key="8">
    <source>
        <dbReference type="Proteomes" id="UP000331127"/>
    </source>
</evidence>
<dbReference type="RefSeq" id="WP_155361734.1">
    <property type="nucleotide sequence ID" value="NZ_BAAAHL010000002.1"/>
</dbReference>
<feature type="domain" description="HTH tetR-type" evidence="6">
    <location>
        <begin position="15"/>
        <end position="75"/>
    </location>
</feature>
<protein>
    <submittedName>
        <fullName evidence="7">TetR family transcriptional regulator</fullName>
    </submittedName>
</protein>
<reference evidence="7 8" key="1">
    <citation type="submission" date="2019-10" db="EMBL/GenBank/DDBJ databases">
        <title>Whole genome shotgun sequence of Acrocarpospora macrocephala NBRC 16266.</title>
        <authorList>
            <person name="Ichikawa N."/>
            <person name="Kimura A."/>
            <person name="Kitahashi Y."/>
            <person name="Komaki H."/>
            <person name="Oguchi A."/>
        </authorList>
    </citation>
    <scope>NUCLEOTIDE SEQUENCE [LARGE SCALE GENOMIC DNA]</scope>
    <source>
        <strain evidence="7 8">NBRC 16266</strain>
    </source>
</reference>
<name>A0A5M3X7V2_9ACTN</name>
<evidence type="ECO:0000256" key="5">
    <source>
        <dbReference type="SAM" id="MobiDB-lite"/>
    </source>
</evidence>
<accession>A0A5M3X7V2</accession>
<dbReference type="InterPro" id="IPR009057">
    <property type="entry name" value="Homeodomain-like_sf"/>
</dbReference>
<dbReference type="PANTHER" id="PTHR30055">
    <property type="entry name" value="HTH-TYPE TRANSCRIPTIONAL REGULATOR RUTR"/>
    <property type="match status" value="1"/>
</dbReference>
<dbReference type="InterPro" id="IPR025996">
    <property type="entry name" value="MT1864/Rv1816-like_C"/>
</dbReference>
<comment type="caution">
    <text evidence="7">The sequence shown here is derived from an EMBL/GenBank/DDBJ whole genome shotgun (WGS) entry which is preliminary data.</text>
</comment>
<dbReference type="Gene3D" id="1.10.357.10">
    <property type="entry name" value="Tetracycline Repressor, domain 2"/>
    <property type="match status" value="1"/>
</dbReference>
<gene>
    <name evidence="7" type="ORF">Amac_103340</name>
</gene>
<dbReference type="AlphaFoldDB" id="A0A5M3X7V2"/>
<keyword evidence="3" id="KW-0804">Transcription</keyword>
<evidence type="ECO:0000256" key="1">
    <source>
        <dbReference type="ARBA" id="ARBA00023015"/>
    </source>
</evidence>
<evidence type="ECO:0000313" key="7">
    <source>
        <dbReference type="EMBL" id="GES16736.1"/>
    </source>
</evidence>
<evidence type="ECO:0000256" key="4">
    <source>
        <dbReference type="PROSITE-ProRule" id="PRU00335"/>
    </source>
</evidence>
<dbReference type="InterPro" id="IPR036271">
    <property type="entry name" value="Tet_transcr_reg_TetR-rel_C_sf"/>
</dbReference>
<feature type="DNA-binding region" description="H-T-H motif" evidence="4">
    <location>
        <begin position="38"/>
        <end position="57"/>
    </location>
</feature>
<dbReference type="GO" id="GO:0000976">
    <property type="term" value="F:transcription cis-regulatory region binding"/>
    <property type="evidence" value="ECO:0007669"/>
    <property type="project" value="TreeGrafter"/>
</dbReference>
<organism evidence="7 8">
    <name type="scientific">Acrocarpospora macrocephala</name>
    <dbReference type="NCBI Taxonomy" id="150177"/>
    <lineage>
        <taxon>Bacteria</taxon>
        <taxon>Bacillati</taxon>
        <taxon>Actinomycetota</taxon>
        <taxon>Actinomycetes</taxon>
        <taxon>Streptosporangiales</taxon>
        <taxon>Streptosporangiaceae</taxon>
        <taxon>Acrocarpospora</taxon>
    </lineage>
</organism>
<dbReference type="Proteomes" id="UP000331127">
    <property type="component" value="Unassembled WGS sequence"/>
</dbReference>
<dbReference type="SUPFAM" id="SSF46689">
    <property type="entry name" value="Homeodomain-like"/>
    <property type="match status" value="1"/>
</dbReference>
<dbReference type="GO" id="GO:0003700">
    <property type="term" value="F:DNA-binding transcription factor activity"/>
    <property type="evidence" value="ECO:0007669"/>
    <property type="project" value="TreeGrafter"/>
</dbReference>
<evidence type="ECO:0000259" key="6">
    <source>
        <dbReference type="PROSITE" id="PS50977"/>
    </source>
</evidence>
<evidence type="ECO:0000256" key="3">
    <source>
        <dbReference type="ARBA" id="ARBA00023163"/>
    </source>
</evidence>
<evidence type="ECO:0000256" key="2">
    <source>
        <dbReference type="ARBA" id="ARBA00023125"/>
    </source>
</evidence>
<sequence>MAEKRPRTRATYHHGDLRAALVAAGITLARDGGPQALVLREIARIVGVAPNSAYAHFTTLTVLKKAVAQRARGDMAAAMSAHLDAVASAEPDDPQEAARTYLREVGRAYVHYALTEPGLFRTAMGGDPTGIRVPGAPDDAPEADDDDRPKPRFFLMHALARLVDVGSLRPEDTDRAVMASWATVHGLSIMLLDLLPQLTTDQKNAVVDDALDILTAGLTAPRKIGE</sequence>
<dbReference type="InterPro" id="IPR001647">
    <property type="entry name" value="HTH_TetR"/>
</dbReference>
<dbReference type="PROSITE" id="PS50977">
    <property type="entry name" value="HTH_TETR_2"/>
    <property type="match status" value="1"/>
</dbReference>
<dbReference type="InterPro" id="IPR050109">
    <property type="entry name" value="HTH-type_TetR-like_transc_reg"/>
</dbReference>
<dbReference type="PANTHER" id="PTHR30055:SF234">
    <property type="entry name" value="HTH-TYPE TRANSCRIPTIONAL REGULATOR BETI"/>
    <property type="match status" value="1"/>
</dbReference>
<dbReference type="EMBL" id="BLAE01000113">
    <property type="protein sequence ID" value="GES16736.1"/>
    <property type="molecule type" value="Genomic_DNA"/>
</dbReference>
<keyword evidence="1" id="KW-0805">Transcription regulation</keyword>
<proteinExistence type="predicted"/>
<dbReference type="OrthoDB" id="3173376at2"/>
<feature type="region of interest" description="Disordered" evidence="5">
    <location>
        <begin position="125"/>
        <end position="148"/>
    </location>
</feature>
<dbReference type="Pfam" id="PF13305">
    <property type="entry name" value="TetR_C_33"/>
    <property type="match status" value="1"/>
</dbReference>
<keyword evidence="2 4" id="KW-0238">DNA-binding</keyword>
<dbReference type="SUPFAM" id="SSF48498">
    <property type="entry name" value="Tetracyclin repressor-like, C-terminal domain"/>
    <property type="match status" value="1"/>
</dbReference>
<keyword evidence="8" id="KW-1185">Reference proteome</keyword>